<gene>
    <name evidence="7" type="ORF">E5162_05585</name>
</gene>
<keyword evidence="4 6" id="KW-1133">Transmembrane helix</keyword>
<comment type="caution">
    <text evidence="7">The sequence shown here is derived from an EMBL/GenBank/DDBJ whole genome shotgun (WGS) entry which is preliminary data.</text>
</comment>
<accession>A0A4S2HFY5</accession>
<proteinExistence type="predicted"/>
<dbReference type="AlphaFoldDB" id="A0A4S2HFY5"/>
<dbReference type="InterPro" id="IPR019108">
    <property type="entry name" value="Caa3_assmbl_CtaG-rel"/>
</dbReference>
<sequence length="255" mass="27106">MVAASISNTRAWVPYCGPGADPASLLTDWNLDPPLLLALAAAAVWIGMKFVRTRHGGAAAGAWLVLFALFVTPLCAMSAALFSVRVANHIALVAAAAPPLSAAMGQVRPIERGAGFATIAIGAHVAVFWLWHGPAPYAFALSYDAGYWLMQLSLLVTAIGFWRCVGARCDRPVALASILTGFVAQMGFLGALIAFAPEPLYIPHFATTAPWELSPLADQQLAGLLMWVPGMVPYLAVLVVVVRRWFVRLNAESPA</sequence>
<dbReference type="RefSeq" id="WP_135944151.1">
    <property type="nucleotide sequence ID" value="NZ_BMEI01000001.1"/>
</dbReference>
<feature type="transmembrane region" description="Helical" evidence="6">
    <location>
        <begin position="114"/>
        <end position="133"/>
    </location>
</feature>
<dbReference type="Proteomes" id="UP000305451">
    <property type="component" value="Unassembled WGS sequence"/>
</dbReference>
<evidence type="ECO:0000256" key="1">
    <source>
        <dbReference type="ARBA" id="ARBA00004651"/>
    </source>
</evidence>
<name>A0A4S2HFY5_9PROT</name>
<dbReference type="GO" id="GO:0005886">
    <property type="term" value="C:plasma membrane"/>
    <property type="evidence" value="ECO:0007669"/>
    <property type="project" value="UniProtKB-SubCell"/>
</dbReference>
<feature type="transmembrane region" description="Helical" evidence="6">
    <location>
        <begin position="63"/>
        <end position="84"/>
    </location>
</feature>
<feature type="transmembrane region" description="Helical" evidence="6">
    <location>
        <begin position="145"/>
        <end position="162"/>
    </location>
</feature>
<organism evidence="7 8">
    <name type="scientific">Marinicauda pacifica</name>
    <dbReference type="NCBI Taxonomy" id="1133559"/>
    <lineage>
        <taxon>Bacteria</taxon>
        <taxon>Pseudomonadati</taxon>
        <taxon>Pseudomonadota</taxon>
        <taxon>Alphaproteobacteria</taxon>
        <taxon>Maricaulales</taxon>
        <taxon>Maricaulaceae</taxon>
        <taxon>Marinicauda</taxon>
    </lineage>
</organism>
<dbReference type="EMBL" id="SRXV01000001">
    <property type="protein sequence ID" value="TGY94738.1"/>
    <property type="molecule type" value="Genomic_DNA"/>
</dbReference>
<dbReference type="Pfam" id="PF09678">
    <property type="entry name" value="Caa3_CtaG"/>
    <property type="match status" value="1"/>
</dbReference>
<keyword evidence="2" id="KW-1003">Cell membrane</keyword>
<keyword evidence="8" id="KW-1185">Reference proteome</keyword>
<keyword evidence="3 6" id="KW-0812">Transmembrane</keyword>
<feature type="transmembrane region" description="Helical" evidence="6">
    <location>
        <begin position="221"/>
        <end position="242"/>
    </location>
</feature>
<evidence type="ECO:0000256" key="2">
    <source>
        <dbReference type="ARBA" id="ARBA00022475"/>
    </source>
</evidence>
<comment type="subcellular location">
    <subcellularLocation>
        <location evidence="1">Cell membrane</location>
        <topology evidence="1">Multi-pass membrane protein</topology>
    </subcellularLocation>
</comment>
<feature type="transmembrane region" description="Helical" evidence="6">
    <location>
        <begin position="34"/>
        <end position="51"/>
    </location>
</feature>
<evidence type="ECO:0000256" key="4">
    <source>
        <dbReference type="ARBA" id="ARBA00022989"/>
    </source>
</evidence>
<evidence type="ECO:0000256" key="6">
    <source>
        <dbReference type="SAM" id="Phobius"/>
    </source>
</evidence>
<dbReference type="OrthoDB" id="259025at2"/>
<evidence type="ECO:0000256" key="5">
    <source>
        <dbReference type="ARBA" id="ARBA00023136"/>
    </source>
</evidence>
<keyword evidence="5 6" id="KW-0472">Membrane</keyword>
<evidence type="ECO:0000256" key="3">
    <source>
        <dbReference type="ARBA" id="ARBA00022692"/>
    </source>
</evidence>
<evidence type="ECO:0000313" key="8">
    <source>
        <dbReference type="Proteomes" id="UP000305451"/>
    </source>
</evidence>
<feature type="transmembrane region" description="Helical" evidence="6">
    <location>
        <begin position="174"/>
        <end position="196"/>
    </location>
</feature>
<protein>
    <submittedName>
        <fullName evidence="7">Cytochrome c oxidase assembly protein</fullName>
    </submittedName>
</protein>
<reference evidence="7 8" key="1">
    <citation type="journal article" date="2013" name="Int. J. Syst. Evol. Microbiol.">
        <title>Marinicauda pacifica gen. nov., sp. nov., a prosthecate alphaproteobacterium of the family Hyphomonadaceae isolated from deep seawater.</title>
        <authorList>
            <person name="Zhang X.Y."/>
            <person name="Li G.W."/>
            <person name="Wang C.S."/>
            <person name="Zhang Y.J."/>
            <person name="Xu X.W."/>
            <person name="Li H."/>
            <person name="Liu A."/>
            <person name="Liu C."/>
            <person name="Xie B.B."/>
            <person name="Qin Q.L."/>
            <person name="Xu Z."/>
            <person name="Chen X.L."/>
            <person name="Zhou B.C."/>
            <person name="Zhang Y.Z."/>
        </authorList>
    </citation>
    <scope>NUCLEOTIDE SEQUENCE [LARGE SCALE GENOMIC DNA]</scope>
    <source>
        <strain evidence="7 8">P-1 km-3</strain>
    </source>
</reference>
<evidence type="ECO:0000313" key="7">
    <source>
        <dbReference type="EMBL" id="TGY94738.1"/>
    </source>
</evidence>